<gene>
    <name evidence="2" type="ORF">NUM_60840</name>
</gene>
<dbReference type="Proteomes" id="UP000614996">
    <property type="component" value="Unassembled WGS sequence"/>
</dbReference>
<dbReference type="EMBL" id="BOPO01000127">
    <property type="protein sequence ID" value="GIL30830.1"/>
    <property type="molecule type" value="Genomic_DNA"/>
</dbReference>
<comment type="caution">
    <text evidence="2">The sequence shown here is derived from an EMBL/GenBank/DDBJ whole genome shotgun (WGS) entry which is preliminary data.</text>
</comment>
<proteinExistence type="predicted"/>
<evidence type="ECO:0000256" key="1">
    <source>
        <dbReference type="SAM" id="MobiDB-lite"/>
    </source>
</evidence>
<dbReference type="InterPro" id="IPR028037">
    <property type="entry name" value="Antitoxin_Rv0909/MT0933"/>
</dbReference>
<keyword evidence="3" id="KW-1185">Reference proteome</keyword>
<feature type="compositionally biased region" description="Low complexity" evidence="1">
    <location>
        <begin position="98"/>
        <end position="110"/>
    </location>
</feature>
<feature type="compositionally biased region" description="Basic and acidic residues" evidence="1">
    <location>
        <begin position="65"/>
        <end position="74"/>
    </location>
</feature>
<dbReference type="Pfam" id="PF14013">
    <property type="entry name" value="MT0933_antitox"/>
    <property type="match status" value="1"/>
</dbReference>
<sequence>MSLWEKFDEFADRATELADKATDRARGLAAEHNDKIDAKLDRAAGFIDEKTGGKYSDKIGTGVGRAKEGLDRFAEQQPARPEQNSTDEGGAGEGGSGAEQNGSAGSSDRS</sequence>
<reference evidence="3" key="1">
    <citation type="journal article" date="2021" name="Int. J. Syst. Evol. Microbiol.">
        <title>Actinocatenispora comari sp. nov., an endophytic actinomycete isolated from aerial parts of Comarum salesowianum.</title>
        <authorList>
            <person name="Oyunbileg N."/>
            <person name="Iizaka Y."/>
            <person name="Hamada M."/>
            <person name="Davaapurev B.O."/>
            <person name="Fukumoto A."/>
            <person name="Tsetseg B."/>
            <person name="Kato F."/>
            <person name="Tamura T."/>
            <person name="Batkhuu J."/>
            <person name="Anzai Y."/>
        </authorList>
    </citation>
    <scope>NUCLEOTIDE SEQUENCE [LARGE SCALE GENOMIC DNA]</scope>
    <source>
        <strain evidence="3">NUM-2625</strain>
    </source>
</reference>
<evidence type="ECO:0008006" key="4">
    <source>
        <dbReference type="Google" id="ProtNLM"/>
    </source>
</evidence>
<dbReference type="AlphaFoldDB" id="A0A8J4AJX8"/>
<evidence type="ECO:0000313" key="3">
    <source>
        <dbReference type="Proteomes" id="UP000614996"/>
    </source>
</evidence>
<protein>
    <recommendedName>
        <fullName evidence="4">Antitoxin</fullName>
    </recommendedName>
</protein>
<accession>A0A8J4AJX8</accession>
<name>A0A8J4AJX8_9ACTN</name>
<feature type="region of interest" description="Disordered" evidence="1">
    <location>
        <begin position="50"/>
        <end position="110"/>
    </location>
</feature>
<organism evidence="2 3">
    <name type="scientific">Actinocatenispora comari</name>
    <dbReference type="NCBI Taxonomy" id="2807577"/>
    <lineage>
        <taxon>Bacteria</taxon>
        <taxon>Bacillati</taxon>
        <taxon>Actinomycetota</taxon>
        <taxon>Actinomycetes</taxon>
        <taxon>Micromonosporales</taxon>
        <taxon>Micromonosporaceae</taxon>
        <taxon>Actinocatenispora</taxon>
    </lineage>
</organism>
<evidence type="ECO:0000313" key="2">
    <source>
        <dbReference type="EMBL" id="GIL30830.1"/>
    </source>
</evidence>
<dbReference type="RefSeq" id="WP_207128412.1">
    <property type="nucleotide sequence ID" value="NZ_BOPO01000127.1"/>
</dbReference>